<dbReference type="EMBL" id="JXCE01000971">
    <property type="protein sequence ID" value="KPA35649.1"/>
    <property type="molecule type" value="Genomic_DNA"/>
</dbReference>
<dbReference type="Proteomes" id="UP000037904">
    <property type="component" value="Unassembled WGS sequence"/>
</dbReference>
<dbReference type="InterPro" id="IPR011009">
    <property type="entry name" value="Kinase-like_dom_sf"/>
</dbReference>
<dbReference type="GO" id="GO:0005524">
    <property type="term" value="F:ATP binding"/>
    <property type="evidence" value="ECO:0007669"/>
    <property type="project" value="UniProtKB-UniRule"/>
</dbReference>
<reference evidence="2 3" key="1">
    <citation type="submission" date="2015-04" db="EMBL/GenBank/DDBJ databases">
        <title>The draft genome sequence of Fusarium langsethiae, a T-2/HT-2 mycotoxin producer.</title>
        <authorList>
            <person name="Lysoe E."/>
            <person name="Divon H.H."/>
            <person name="Terzi V."/>
            <person name="Orru L."/>
            <person name="Lamontanara A."/>
            <person name="Kolseth A.-K."/>
            <person name="Frandsen R.J."/>
            <person name="Nielsen K."/>
            <person name="Thrane U."/>
        </authorList>
    </citation>
    <scope>NUCLEOTIDE SEQUENCE [LARGE SCALE GENOMIC DNA]</scope>
    <source>
        <strain evidence="2 3">Fl201059</strain>
    </source>
</reference>
<feature type="non-terminal residue" evidence="2">
    <location>
        <position position="225"/>
    </location>
</feature>
<dbReference type="SUPFAM" id="SSF56112">
    <property type="entry name" value="Protein kinase-like (PK-like)"/>
    <property type="match status" value="1"/>
</dbReference>
<keyword evidence="3" id="KW-1185">Reference proteome</keyword>
<protein>
    <submittedName>
        <fullName evidence="2">Uncharacterized protein</fullName>
    </submittedName>
</protein>
<name>A0A0M9ELR6_FUSLA</name>
<keyword evidence="1" id="KW-0067">ATP-binding</keyword>
<feature type="binding site" evidence="1">
    <location>
        <position position="65"/>
    </location>
    <ligand>
        <name>ATP</name>
        <dbReference type="ChEBI" id="CHEBI:30616"/>
    </ligand>
</feature>
<dbReference type="InterPro" id="IPR017441">
    <property type="entry name" value="Protein_kinase_ATP_BS"/>
</dbReference>
<dbReference type="InterPro" id="IPR025213">
    <property type="entry name" value="Sim4_Fta2"/>
</dbReference>
<accession>A0A0M9ELR6</accession>
<proteinExistence type="predicted"/>
<keyword evidence="1" id="KW-0547">Nucleotide-binding</keyword>
<dbReference type="AlphaFoldDB" id="A0A0M9ELR6"/>
<evidence type="ECO:0000256" key="1">
    <source>
        <dbReference type="PROSITE-ProRule" id="PRU10141"/>
    </source>
</evidence>
<sequence length="225" mass="25288">MAPTAAAANAALALLPPLPNIVGPKLEAFTDDIESHHYTLLEYLGSGVHSAVMRVQINNNIFVVKFFKSYWLDKPAFDMYPLDEDYLMDPTPAKLNAAGNNPQPQAVMDALEDQTTPFANECRPVYAIVKDWVQDHRNADGSPMSNQVKARQIKHIPKMLCNLHQLHKCGIVIRDLKEQQYYEGQIADFSHAWTVPHLLAPGNDVRPAWAWKSMAAWDLHCLVMS</sequence>
<dbReference type="PROSITE" id="PS00107">
    <property type="entry name" value="PROTEIN_KINASE_ATP"/>
    <property type="match status" value="1"/>
</dbReference>
<comment type="caution">
    <text evidence="2">The sequence shown here is derived from an EMBL/GenBank/DDBJ whole genome shotgun (WGS) entry which is preliminary data.</text>
</comment>
<evidence type="ECO:0000313" key="3">
    <source>
        <dbReference type="Proteomes" id="UP000037904"/>
    </source>
</evidence>
<evidence type="ECO:0000313" key="2">
    <source>
        <dbReference type="EMBL" id="KPA35649.1"/>
    </source>
</evidence>
<organism evidence="2 3">
    <name type="scientific">Fusarium langsethiae</name>
    <dbReference type="NCBI Taxonomy" id="179993"/>
    <lineage>
        <taxon>Eukaryota</taxon>
        <taxon>Fungi</taxon>
        <taxon>Dikarya</taxon>
        <taxon>Ascomycota</taxon>
        <taxon>Pezizomycotina</taxon>
        <taxon>Sordariomycetes</taxon>
        <taxon>Hypocreomycetidae</taxon>
        <taxon>Hypocreales</taxon>
        <taxon>Nectriaceae</taxon>
        <taxon>Fusarium</taxon>
    </lineage>
</organism>
<gene>
    <name evidence="2" type="ORF">FLAG1_11635</name>
</gene>
<dbReference type="Pfam" id="PF13095">
    <property type="entry name" value="FTA2"/>
    <property type="match status" value="2"/>
</dbReference>